<evidence type="ECO:0000256" key="4">
    <source>
        <dbReference type="ARBA" id="ARBA00022989"/>
    </source>
</evidence>
<sequence length="483" mass="52708">MGPLTLATESPREIAPRAINKAAQANEGTPHSSMQEQKLSWGQALRVYLKPRVLAMFFLGFSAGLPLLLVFSTLTAWLRDYGVSRTAIGFFAWVGITFSIKVLWAPVIDYLRLPFMTRWLGKRRSWMLVSQLGVSLGLVGMAGLNPQLALTQVAILAVWVAFCSASQDVVIDAYRIESVDKELQGAMAANYVFGYRVALLVAGAGALYIAELASWSVSYTTMAVLMGVGIITTLLVAEPDHSFIKDRAEPFQHEWVDRMLGSGDHSPLKEWFVRAVACPFIEFFQRNGRFALVLLLFIGIFRLSDIAMGVMANPFYLDLGFSKTDIAEIGKVFGFFCTIIGSFLGGLLVVRYGIMRPLILGAAMVAATNLLFAHLAQIGPDRTWLAIVISADNISGGISNAVFIAYLSSLTNQAYTATQYALFSSLMTLPGKFISGFSGVVVDAQGYSQFFIYVAILGTPAVLLAIFLWWRDSRSAESEAAAG</sequence>
<name>A0A1M5I7I2_9GAMM</name>
<evidence type="ECO:0000313" key="8">
    <source>
        <dbReference type="EMBL" id="SHG23763.1"/>
    </source>
</evidence>
<feature type="transmembrane region" description="Helical" evidence="6">
    <location>
        <begin position="192"/>
        <end position="210"/>
    </location>
</feature>
<feature type="transmembrane region" description="Helical" evidence="6">
    <location>
        <begin position="450"/>
        <end position="470"/>
    </location>
</feature>
<dbReference type="PANTHER" id="PTHR12778">
    <property type="entry name" value="SOLUTE CARRIER FAMILY 33 ACETYL-COA TRANSPORTER -RELATED"/>
    <property type="match status" value="1"/>
</dbReference>
<organism evidence="8 9">
    <name type="scientific">Microbulbifer donghaiensis</name>
    <dbReference type="NCBI Taxonomy" id="494016"/>
    <lineage>
        <taxon>Bacteria</taxon>
        <taxon>Pseudomonadati</taxon>
        <taxon>Pseudomonadota</taxon>
        <taxon>Gammaproteobacteria</taxon>
        <taxon>Cellvibrionales</taxon>
        <taxon>Microbulbiferaceae</taxon>
        <taxon>Microbulbifer</taxon>
    </lineage>
</organism>
<evidence type="ECO:0000256" key="1">
    <source>
        <dbReference type="ARBA" id="ARBA00004141"/>
    </source>
</evidence>
<dbReference type="AlphaFoldDB" id="A0A1M5I7I2"/>
<keyword evidence="5 6" id="KW-0472">Membrane</keyword>
<feature type="transmembrane region" description="Helical" evidence="6">
    <location>
        <begin position="290"/>
        <end position="312"/>
    </location>
</feature>
<keyword evidence="4 6" id="KW-1133">Transmembrane helix</keyword>
<dbReference type="InterPro" id="IPR020846">
    <property type="entry name" value="MFS_dom"/>
</dbReference>
<evidence type="ECO:0000256" key="3">
    <source>
        <dbReference type="ARBA" id="ARBA00022692"/>
    </source>
</evidence>
<dbReference type="InterPro" id="IPR036259">
    <property type="entry name" value="MFS_trans_sf"/>
</dbReference>
<dbReference type="Gene3D" id="1.20.1250.20">
    <property type="entry name" value="MFS general substrate transporter like domains"/>
    <property type="match status" value="2"/>
</dbReference>
<feature type="transmembrane region" description="Helical" evidence="6">
    <location>
        <begin position="420"/>
        <end position="438"/>
    </location>
</feature>
<dbReference type="Proteomes" id="UP000184170">
    <property type="component" value="Unassembled WGS sequence"/>
</dbReference>
<proteinExistence type="predicted"/>
<evidence type="ECO:0000256" key="6">
    <source>
        <dbReference type="SAM" id="Phobius"/>
    </source>
</evidence>
<dbReference type="Pfam" id="PF07690">
    <property type="entry name" value="MFS_1"/>
    <property type="match status" value="1"/>
</dbReference>
<feature type="transmembrane region" description="Helical" evidence="6">
    <location>
        <begin position="332"/>
        <end position="350"/>
    </location>
</feature>
<dbReference type="SUPFAM" id="SSF103473">
    <property type="entry name" value="MFS general substrate transporter"/>
    <property type="match status" value="1"/>
</dbReference>
<dbReference type="CDD" id="cd17486">
    <property type="entry name" value="MFS_AmpG_like"/>
    <property type="match status" value="1"/>
</dbReference>
<dbReference type="NCBIfam" id="TIGR00901">
    <property type="entry name" value="2A0125"/>
    <property type="match status" value="1"/>
</dbReference>
<gene>
    <name evidence="8" type="ORF">SAMN04487965_3592</name>
</gene>
<keyword evidence="2" id="KW-0813">Transport</keyword>
<feature type="transmembrane region" description="Helical" evidence="6">
    <location>
        <begin position="150"/>
        <end position="171"/>
    </location>
</feature>
<dbReference type="GO" id="GO:0016020">
    <property type="term" value="C:membrane"/>
    <property type="evidence" value="ECO:0007669"/>
    <property type="project" value="UniProtKB-SubCell"/>
</dbReference>
<dbReference type="STRING" id="494016.SAMN04487965_3592"/>
<evidence type="ECO:0000259" key="7">
    <source>
        <dbReference type="PROSITE" id="PS50850"/>
    </source>
</evidence>
<accession>A0A1M5I7I2</accession>
<dbReference type="InterPro" id="IPR004752">
    <property type="entry name" value="AmpG_permease/AT-1"/>
</dbReference>
<feature type="transmembrane region" description="Helical" evidence="6">
    <location>
        <begin position="53"/>
        <end position="78"/>
    </location>
</feature>
<dbReference type="InterPro" id="IPR011701">
    <property type="entry name" value="MFS"/>
</dbReference>
<dbReference type="PANTHER" id="PTHR12778:SF10">
    <property type="entry name" value="MAJOR FACILITATOR SUPERFAMILY DOMAIN-CONTAINING PROTEIN 3"/>
    <property type="match status" value="1"/>
</dbReference>
<dbReference type="PROSITE" id="PS50850">
    <property type="entry name" value="MFS"/>
    <property type="match status" value="1"/>
</dbReference>
<dbReference type="GO" id="GO:0022857">
    <property type="term" value="F:transmembrane transporter activity"/>
    <property type="evidence" value="ECO:0007669"/>
    <property type="project" value="InterPro"/>
</dbReference>
<reference evidence="9" key="1">
    <citation type="submission" date="2016-11" db="EMBL/GenBank/DDBJ databases">
        <authorList>
            <person name="Varghese N."/>
            <person name="Submissions S."/>
        </authorList>
    </citation>
    <scope>NUCLEOTIDE SEQUENCE [LARGE SCALE GENOMIC DNA]</scope>
    <source>
        <strain evidence="9">CGMCC 1.7063</strain>
    </source>
</reference>
<feature type="transmembrane region" description="Helical" evidence="6">
    <location>
        <begin position="125"/>
        <end position="144"/>
    </location>
</feature>
<evidence type="ECO:0000313" key="9">
    <source>
        <dbReference type="Proteomes" id="UP000184170"/>
    </source>
</evidence>
<feature type="transmembrane region" description="Helical" evidence="6">
    <location>
        <begin position="90"/>
        <end position="113"/>
    </location>
</feature>
<comment type="subcellular location">
    <subcellularLocation>
        <location evidence="1">Membrane</location>
        <topology evidence="1">Multi-pass membrane protein</topology>
    </subcellularLocation>
</comment>
<feature type="transmembrane region" description="Helical" evidence="6">
    <location>
        <begin position="216"/>
        <end position="237"/>
    </location>
</feature>
<evidence type="ECO:0000256" key="2">
    <source>
        <dbReference type="ARBA" id="ARBA00022448"/>
    </source>
</evidence>
<keyword evidence="9" id="KW-1185">Reference proteome</keyword>
<keyword evidence="3 6" id="KW-0812">Transmembrane</keyword>
<feature type="transmembrane region" description="Helical" evidence="6">
    <location>
        <begin position="384"/>
        <end position="408"/>
    </location>
</feature>
<protein>
    <submittedName>
        <fullName evidence="8">MFS transporter, PAT family, beta-lactamase induction signal transducer AmpG</fullName>
    </submittedName>
</protein>
<feature type="transmembrane region" description="Helical" evidence="6">
    <location>
        <begin position="357"/>
        <end position="378"/>
    </location>
</feature>
<evidence type="ECO:0000256" key="5">
    <source>
        <dbReference type="ARBA" id="ARBA00023136"/>
    </source>
</evidence>
<dbReference type="EMBL" id="FQVA01000009">
    <property type="protein sequence ID" value="SHG23763.1"/>
    <property type="molecule type" value="Genomic_DNA"/>
</dbReference>
<feature type="domain" description="Major facilitator superfamily (MFS) profile" evidence="7">
    <location>
        <begin position="52"/>
        <end position="473"/>
    </location>
</feature>